<evidence type="ECO:0000313" key="3">
    <source>
        <dbReference type="Proteomes" id="UP001597045"/>
    </source>
</evidence>
<evidence type="ECO:0000313" key="2">
    <source>
        <dbReference type="EMBL" id="MFD1051260.1"/>
    </source>
</evidence>
<accession>A0ABW3MP50</accession>
<sequence>MKCGIGLCGHCQLGPLLVCRDGPVVTWSEAAPLLDVKEL</sequence>
<feature type="domain" description="Dihydroorotate dehydrogenase electron transfer subunit iron-sulphur cluster binding" evidence="1">
    <location>
        <begin position="1"/>
        <end position="27"/>
    </location>
</feature>
<comment type="caution">
    <text evidence="2">The sequence shown here is derived from an EMBL/GenBank/DDBJ whole genome shotgun (WGS) entry which is preliminary data.</text>
</comment>
<dbReference type="Pfam" id="PF10418">
    <property type="entry name" value="DHODB_Fe-S_bind"/>
    <property type="match status" value="1"/>
</dbReference>
<evidence type="ECO:0000259" key="1">
    <source>
        <dbReference type="Pfam" id="PF10418"/>
    </source>
</evidence>
<protein>
    <recommendedName>
        <fullName evidence="1">Dihydroorotate dehydrogenase electron transfer subunit iron-sulphur cluster binding domain-containing protein</fullName>
    </recommendedName>
</protein>
<proteinExistence type="predicted"/>
<keyword evidence="3" id="KW-1185">Reference proteome</keyword>
<dbReference type="EMBL" id="JBHTIS010003452">
    <property type="protein sequence ID" value="MFD1051260.1"/>
    <property type="molecule type" value="Genomic_DNA"/>
</dbReference>
<dbReference type="Proteomes" id="UP001597045">
    <property type="component" value="Unassembled WGS sequence"/>
</dbReference>
<organism evidence="2 3">
    <name type="scientific">Kibdelosporangium lantanae</name>
    <dbReference type="NCBI Taxonomy" id="1497396"/>
    <lineage>
        <taxon>Bacteria</taxon>
        <taxon>Bacillati</taxon>
        <taxon>Actinomycetota</taxon>
        <taxon>Actinomycetes</taxon>
        <taxon>Pseudonocardiales</taxon>
        <taxon>Pseudonocardiaceae</taxon>
        <taxon>Kibdelosporangium</taxon>
    </lineage>
</organism>
<reference evidence="3" key="1">
    <citation type="journal article" date="2019" name="Int. J. Syst. Evol. Microbiol.">
        <title>The Global Catalogue of Microorganisms (GCM) 10K type strain sequencing project: providing services to taxonomists for standard genome sequencing and annotation.</title>
        <authorList>
            <consortium name="The Broad Institute Genomics Platform"/>
            <consortium name="The Broad Institute Genome Sequencing Center for Infectious Disease"/>
            <person name="Wu L."/>
            <person name="Ma J."/>
        </authorList>
    </citation>
    <scope>NUCLEOTIDE SEQUENCE [LARGE SCALE GENOMIC DNA]</scope>
    <source>
        <strain evidence="3">JCM 31486</strain>
    </source>
</reference>
<name>A0ABW3MP50_9PSEU</name>
<gene>
    <name evidence="2" type="ORF">ACFQ1S_39845</name>
</gene>
<dbReference type="InterPro" id="IPR019480">
    <property type="entry name" value="Dihydroorotate_DH_Fe-S-bd"/>
</dbReference>